<accession>A0A1Y2F2E6</accession>
<evidence type="ECO:0000259" key="4">
    <source>
        <dbReference type="Pfam" id="PF01878"/>
    </source>
</evidence>
<dbReference type="Gene3D" id="3.10.590.10">
    <property type="entry name" value="ph1033 like domains"/>
    <property type="match status" value="1"/>
</dbReference>
<keyword evidence="6" id="KW-1185">Reference proteome</keyword>
<proteinExistence type="predicted"/>
<dbReference type="InterPro" id="IPR052181">
    <property type="entry name" value="5hmC_binding"/>
</dbReference>
<evidence type="ECO:0000313" key="5">
    <source>
        <dbReference type="EMBL" id="ORY78042.1"/>
    </source>
</evidence>
<dbReference type="SUPFAM" id="SSF88697">
    <property type="entry name" value="PUA domain-like"/>
    <property type="match status" value="1"/>
</dbReference>
<sequence length="267" mass="29668">MAPKKASTASSAAEEPTYTHWLLKAEPETRIEKGVDVKFSIDDFEACKVTSWEGVRNHEAKKIMKEKMQLGQKCLFYASNCKVPGITGLAKVVKTGYPDHNAWDPKHPYFDPKSDPKNPTWYMVDLEFTLRLPHLVPLKLLQSLSTLTTPPSCTPYLTPSHLSAIANSALIKRGRLSVQPASEKFYEAVRLLGEEGGWEGLMPAAGKGKGKGKKEEEEGEEKGKGKPEKKATKKRKSGAKEEEEGDEEEEEEVIPKGSSSRPSKKRK</sequence>
<dbReference type="PANTHER" id="PTHR14087">
    <property type="entry name" value="THYMOCYTE NUCLEAR PROTEIN 1"/>
    <property type="match status" value="1"/>
</dbReference>
<feature type="compositionally biased region" description="Acidic residues" evidence="3">
    <location>
        <begin position="241"/>
        <end position="252"/>
    </location>
</feature>
<dbReference type="AlphaFoldDB" id="A0A1Y2F2E6"/>
<gene>
    <name evidence="5" type="ORF">BCR35DRAFT_111323</name>
</gene>
<dbReference type="Proteomes" id="UP000193467">
    <property type="component" value="Unassembled WGS sequence"/>
</dbReference>
<evidence type="ECO:0000256" key="2">
    <source>
        <dbReference type="ARBA" id="ARBA00023242"/>
    </source>
</evidence>
<organism evidence="5 6">
    <name type="scientific">Leucosporidium creatinivorum</name>
    <dbReference type="NCBI Taxonomy" id="106004"/>
    <lineage>
        <taxon>Eukaryota</taxon>
        <taxon>Fungi</taxon>
        <taxon>Dikarya</taxon>
        <taxon>Basidiomycota</taxon>
        <taxon>Pucciniomycotina</taxon>
        <taxon>Microbotryomycetes</taxon>
        <taxon>Leucosporidiales</taxon>
        <taxon>Leucosporidium</taxon>
    </lineage>
</organism>
<dbReference type="FunFam" id="3.10.590.10:FF:000006">
    <property type="entry name" value="Chromosome 7, whole genome shotgun sequence"/>
    <property type="match status" value="1"/>
</dbReference>
<reference evidence="5 6" key="1">
    <citation type="submission" date="2016-07" db="EMBL/GenBank/DDBJ databases">
        <title>Pervasive Adenine N6-methylation of Active Genes in Fungi.</title>
        <authorList>
            <consortium name="DOE Joint Genome Institute"/>
            <person name="Mondo S.J."/>
            <person name="Dannebaum R.O."/>
            <person name="Kuo R.C."/>
            <person name="Labutti K."/>
            <person name="Haridas S."/>
            <person name="Kuo A."/>
            <person name="Salamov A."/>
            <person name="Ahrendt S.R."/>
            <person name="Lipzen A."/>
            <person name="Sullivan W."/>
            <person name="Andreopoulos W.B."/>
            <person name="Clum A."/>
            <person name="Lindquist E."/>
            <person name="Daum C."/>
            <person name="Ramamoorthy G.K."/>
            <person name="Gryganskyi A."/>
            <person name="Culley D."/>
            <person name="Magnuson J.K."/>
            <person name="James T.Y."/>
            <person name="O'Malley M.A."/>
            <person name="Stajich J.E."/>
            <person name="Spatafora J.W."/>
            <person name="Visel A."/>
            <person name="Grigoriev I.V."/>
        </authorList>
    </citation>
    <scope>NUCLEOTIDE SEQUENCE [LARGE SCALE GENOMIC DNA]</scope>
    <source>
        <strain evidence="5 6">62-1032</strain>
    </source>
</reference>
<dbReference type="InterPro" id="IPR002740">
    <property type="entry name" value="EVE_domain"/>
</dbReference>
<comment type="caution">
    <text evidence="5">The sequence shown here is derived from an EMBL/GenBank/DDBJ whole genome shotgun (WGS) entry which is preliminary data.</text>
</comment>
<dbReference type="InterPro" id="IPR015947">
    <property type="entry name" value="PUA-like_sf"/>
</dbReference>
<feature type="region of interest" description="Disordered" evidence="3">
    <location>
        <begin position="198"/>
        <end position="267"/>
    </location>
</feature>
<feature type="domain" description="EVE" evidence="4">
    <location>
        <begin position="20"/>
        <end position="189"/>
    </location>
</feature>
<dbReference type="Pfam" id="PF01878">
    <property type="entry name" value="EVE"/>
    <property type="match status" value="1"/>
</dbReference>
<dbReference type="CDD" id="cd21133">
    <property type="entry name" value="EVE"/>
    <property type="match status" value="1"/>
</dbReference>
<protein>
    <submittedName>
        <fullName evidence="5">PUA-like domain-containing protein</fullName>
    </submittedName>
</protein>
<dbReference type="GO" id="GO:0005634">
    <property type="term" value="C:nucleus"/>
    <property type="evidence" value="ECO:0007669"/>
    <property type="project" value="UniProtKB-SubCell"/>
</dbReference>
<dbReference type="EMBL" id="MCGR01000030">
    <property type="protein sequence ID" value="ORY78042.1"/>
    <property type="molecule type" value="Genomic_DNA"/>
</dbReference>
<dbReference type="InterPro" id="IPR047197">
    <property type="entry name" value="THYN1-like_EVE"/>
</dbReference>
<dbReference type="PANTHER" id="PTHR14087:SF7">
    <property type="entry name" value="THYMOCYTE NUCLEAR PROTEIN 1"/>
    <property type="match status" value="1"/>
</dbReference>
<evidence type="ECO:0000256" key="3">
    <source>
        <dbReference type="SAM" id="MobiDB-lite"/>
    </source>
</evidence>
<dbReference type="OrthoDB" id="41445at2759"/>
<evidence type="ECO:0000256" key="1">
    <source>
        <dbReference type="ARBA" id="ARBA00004123"/>
    </source>
</evidence>
<dbReference type="InParanoid" id="A0A1Y2F2E6"/>
<keyword evidence="2" id="KW-0539">Nucleus</keyword>
<dbReference type="STRING" id="106004.A0A1Y2F2E6"/>
<evidence type="ECO:0000313" key="6">
    <source>
        <dbReference type="Proteomes" id="UP000193467"/>
    </source>
</evidence>
<comment type="subcellular location">
    <subcellularLocation>
        <location evidence="1">Nucleus</location>
    </subcellularLocation>
</comment>
<feature type="compositionally biased region" description="Basic and acidic residues" evidence="3">
    <location>
        <begin position="213"/>
        <end position="230"/>
    </location>
</feature>
<name>A0A1Y2F2E6_9BASI</name>